<feature type="transmembrane region" description="Helical" evidence="1">
    <location>
        <begin position="238"/>
        <end position="262"/>
    </location>
</feature>
<name>A0ABW3Q788_9BACT</name>
<keyword evidence="3" id="KW-0012">Acyltransferase</keyword>
<dbReference type="PANTHER" id="PTHR23028">
    <property type="entry name" value="ACETYLTRANSFERASE"/>
    <property type="match status" value="1"/>
</dbReference>
<comment type="caution">
    <text evidence="3">The sequence shown here is derived from an EMBL/GenBank/DDBJ whole genome shotgun (WGS) entry which is preliminary data.</text>
</comment>
<gene>
    <name evidence="3" type="ORF">ACFQ4C_11650</name>
</gene>
<protein>
    <submittedName>
        <fullName evidence="3">Acyltransferase family protein</fullName>
        <ecNumber evidence="3">2.3.-.-</ecNumber>
    </submittedName>
</protein>
<feature type="transmembrane region" description="Helical" evidence="1">
    <location>
        <begin position="323"/>
        <end position="342"/>
    </location>
</feature>
<dbReference type="GO" id="GO:0016746">
    <property type="term" value="F:acyltransferase activity"/>
    <property type="evidence" value="ECO:0007669"/>
    <property type="project" value="UniProtKB-KW"/>
</dbReference>
<dbReference type="EC" id="2.3.-.-" evidence="3"/>
<feature type="transmembrane region" description="Helical" evidence="1">
    <location>
        <begin position="282"/>
        <end position="302"/>
    </location>
</feature>
<dbReference type="PANTHER" id="PTHR23028:SF53">
    <property type="entry name" value="ACYL_TRANSF_3 DOMAIN-CONTAINING PROTEIN"/>
    <property type="match status" value="1"/>
</dbReference>
<dbReference type="EMBL" id="JBHTLP010000008">
    <property type="protein sequence ID" value="MFD1141769.1"/>
    <property type="molecule type" value="Genomic_DNA"/>
</dbReference>
<reference evidence="4" key="1">
    <citation type="journal article" date="2019" name="Int. J. Syst. Evol. Microbiol.">
        <title>The Global Catalogue of Microorganisms (GCM) 10K type strain sequencing project: providing services to taxonomists for standard genome sequencing and annotation.</title>
        <authorList>
            <consortium name="The Broad Institute Genomics Platform"/>
            <consortium name="The Broad Institute Genome Sequencing Center for Infectious Disease"/>
            <person name="Wu L."/>
            <person name="Ma J."/>
        </authorList>
    </citation>
    <scope>NUCLEOTIDE SEQUENCE [LARGE SCALE GENOMIC DNA]</scope>
    <source>
        <strain evidence="4">CCUG 55608</strain>
    </source>
</reference>
<evidence type="ECO:0000313" key="4">
    <source>
        <dbReference type="Proteomes" id="UP001597116"/>
    </source>
</evidence>
<keyword evidence="4" id="KW-1185">Reference proteome</keyword>
<feature type="domain" description="Acyltransferase 3" evidence="2">
    <location>
        <begin position="12"/>
        <end position="369"/>
    </location>
</feature>
<keyword evidence="1" id="KW-1133">Transmembrane helix</keyword>
<feature type="transmembrane region" description="Helical" evidence="1">
    <location>
        <begin position="64"/>
        <end position="81"/>
    </location>
</feature>
<keyword evidence="1" id="KW-0812">Transmembrane</keyword>
<keyword evidence="3" id="KW-0808">Transferase</keyword>
<evidence type="ECO:0000313" key="3">
    <source>
        <dbReference type="EMBL" id="MFD1141769.1"/>
    </source>
</evidence>
<proteinExistence type="predicted"/>
<evidence type="ECO:0000259" key="2">
    <source>
        <dbReference type="Pfam" id="PF01757"/>
    </source>
</evidence>
<dbReference type="InterPro" id="IPR050879">
    <property type="entry name" value="Acyltransferase_3"/>
</dbReference>
<dbReference type="RefSeq" id="WP_265992260.1">
    <property type="nucleotide sequence ID" value="NZ_CP110973.1"/>
</dbReference>
<feature type="transmembrane region" description="Helical" evidence="1">
    <location>
        <begin position="354"/>
        <end position="372"/>
    </location>
</feature>
<feature type="transmembrane region" description="Helical" evidence="1">
    <location>
        <begin position="160"/>
        <end position="179"/>
    </location>
</feature>
<dbReference type="Pfam" id="PF01757">
    <property type="entry name" value="Acyl_transf_3"/>
    <property type="match status" value="1"/>
</dbReference>
<feature type="transmembrane region" description="Helical" evidence="1">
    <location>
        <begin position="186"/>
        <end position="203"/>
    </location>
</feature>
<feature type="transmembrane region" description="Helical" evidence="1">
    <location>
        <begin position="209"/>
        <end position="226"/>
    </location>
</feature>
<dbReference type="InterPro" id="IPR002656">
    <property type="entry name" value="Acyl_transf_3_dom"/>
</dbReference>
<dbReference type="Proteomes" id="UP001597116">
    <property type="component" value="Unassembled WGS sequence"/>
</dbReference>
<evidence type="ECO:0000256" key="1">
    <source>
        <dbReference type="SAM" id="Phobius"/>
    </source>
</evidence>
<sequence length="392" mass="46136">MSKKYSIPTRFYSLDVLRGIAALSVVLYHWRHSYNLCSSRPGFEPEQQPLYSIFYFFYEVGDRAVELFFTLSGFIFFWLYSDKIRARTIALRDFSILRLSRLYPLHAATLLTVLLLQTLYRSDFGCYFVYRNNDLYHFVLQLFFASNWGFHEGFSFNGPVWSVSVEVMLYMVFFGICWLQRDRTGILLLVALISYAVFYYQGYQVARGMFSFFIGGVLYKIFRLYFREIMHSPWRALIGVSAGLAWFVTLLEFHTPVFKTLFLTVLAHFSLASRYAFLYDRGVHFFMVAVLFPLTILALVVWEIRRGHLGKRVSFMGDLSYSSYLLHFPLQLVAVLVVQTLGYSNTVFNTPWSLLLFFTVLLSLSWLSYRYFEIPLQQQWRNKALKRPRVTA</sequence>
<accession>A0ABW3Q788</accession>
<feature type="transmembrane region" description="Helical" evidence="1">
    <location>
        <begin position="102"/>
        <end position="120"/>
    </location>
</feature>
<keyword evidence="1" id="KW-0472">Membrane</keyword>
<organism evidence="3 4">
    <name type="scientific">Larkinella insperata</name>
    <dbReference type="NCBI Taxonomy" id="332158"/>
    <lineage>
        <taxon>Bacteria</taxon>
        <taxon>Pseudomonadati</taxon>
        <taxon>Bacteroidota</taxon>
        <taxon>Cytophagia</taxon>
        <taxon>Cytophagales</taxon>
        <taxon>Spirosomataceae</taxon>
        <taxon>Larkinella</taxon>
    </lineage>
</organism>